<dbReference type="InterPro" id="IPR043129">
    <property type="entry name" value="ATPase_NBD"/>
</dbReference>
<dbReference type="Pfam" id="PF02541">
    <property type="entry name" value="Ppx-GppA"/>
    <property type="match status" value="1"/>
</dbReference>
<dbReference type="InterPro" id="IPR003695">
    <property type="entry name" value="Ppx_GppA_N"/>
</dbReference>
<accession>A0ABW0EEN5</accession>
<dbReference type="PANTHER" id="PTHR30005:SF0">
    <property type="entry name" value="RETROGRADE REGULATION PROTEIN 2"/>
    <property type="match status" value="1"/>
</dbReference>
<reference evidence="3" key="1">
    <citation type="journal article" date="2019" name="Int. J. Syst. Evol. Microbiol.">
        <title>The Global Catalogue of Microorganisms (GCM) 10K type strain sequencing project: providing services to taxonomists for standard genome sequencing and annotation.</title>
        <authorList>
            <consortium name="The Broad Institute Genomics Platform"/>
            <consortium name="The Broad Institute Genome Sequencing Center for Infectious Disease"/>
            <person name="Wu L."/>
            <person name="Ma J."/>
        </authorList>
    </citation>
    <scope>NUCLEOTIDE SEQUENCE [LARGE SCALE GENOMIC DNA]</scope>
    <source>
        <strain evidence="3">KACC 12602</strain>
    </source>
</reference>
<proteinExistence type="predicted"/>
<dbReference type="EMBL" id="JBHSKT010000008">
    <property type="protein sequence ID" value="MFC5271660.1"/>
    <property type="molecule type" value="Genomic_DNA"/>
</dbReference>
<sequence length="295" mass="33381">MIKFAAIDIGSNAVRCQISSVLEYNQHVTFKKVEYIRYPMRLGEDVFDTGYISAPKQEKFINFLHALKLLIEVHEVQAYQVCATSAMRTAKNASEIIQKVQEKLGMKIEVIDGVAEAELINKVILNVLDDKNYLHIDVGGGSTEFNIYVNREKVASQSFESGSIRHMQGNDSETIWTNMKRWVKENAKKYHVNRAIGTGGNINKIYDLAGKSAGKPIFKKQIEEIVEQMAVMKLEDRINIMLLNPDRADVIVPAAEIYLAAMRWSKVESMIVPSVGLKDGMMQSLYEKFVAKRNN</sequence>
<dbReference type="InterPro" id="IPR050273">
    <property type="entry name" value="GppA/Ppx_hydrolase"/>
</dbReference>
<comment type="caution">
    <text evidence="2">The sequence shown here is derived from an EMBL/GenBank/DDBJ whole genome shotgun (WGS) entry which is preliminary data.</text>
</comment>
<gene>
    <name evidence="2" type="ORF">ACFPIB_13660</name>
</gene>
<dbReference type="Gene3D" id="3.30.420.40">
    <property type="match status" value="1"/>
</dbReference>
<protein>
    <submittedName>
        <fullName evidence="2">Ppx/GppA phosphatase family protein</fullName>
    </submittedName>
</protein>
<feature type="domain" description="Ppx/GppA phosphatase N-terminal" evidence="1">
    <location>
        <begin position="30"/>
        <end position="287"/>
    </location>
</feature>
<name>A0ABW0EEN5_9BACT</name>
<dbReference type="CDD" id="cd24006">
    <property type="entry name" value="ASKHA_NBD_PPX_GppA"/>
    <property type="match status" value="1"/>
</dbReference>
<dbReference type="RefSeq" id="WP_378018021.1">
    <property type="nucleotide sequence ID" value="NZ_JBHSKT010000008.1"/>
</dbReference>
<evidence type="ECO:0000313" key="2">
    <source>
        <dbReference type="EMBL" id="MFC5271660.1"/>
    </source>
</evidence>
<dbReference type="PANTHER" id="PTHR30005">
    <property type="entry name" value="EXOPOLYPHOSPHATASE"/>
    <property type="match status" value="1"/>
</dbReference>
<keyword evidence="3" id="KW-1185">Reference proteome</keyword>
<dbReference type="SUPFAM" id="SSF53067">
    <property type="entry name" value="Actin-like ATPase domain"/>
    <property type="match status" value="2"/>
</dbReference>
<evidence type="ECO:0000259" key="1">
    <source>
        <dbReference type="Pfam" id="PF02541"/>
    </source>
</evidence>
<evidence type="ECO:0000313" key="3">
    <source>
        <dbReference type="Proteomes" id="UP001596161"/>
    </source>
</evidence>
<dbReference type="Proteomes" id="UP001596161">
    <property type="component" value="Unassembled WGS sequence"/>
</dbReference>
<organism evidence="2 3">
    <name type="scientific">Adhaeribacter terreus</name>
    <dbReference type="NCBI Taxonomy" id="529703"/>
    <lineage>
        <taxon>Bacteria</taxon>
        <taxon>Pseudomonadati</taxon>
        <taxon>Bacteroidota</taxon>
        <taxon>Cytophagia</taxon>
        <taxon>Cytophagales</taxon>
        <taxon>Hymenobacteraceae</taxon>
        <taxon>Adhaeribacter</taxon>
    </lineage>
</organism>
<dbReference type="Gene3D" id="3.30.420.150">
    <property type="entry name" value="Exopolyphosphatase. Domain 2"/>
    <property type="match status" value="1"/>
</dbReference>